<evidence type="ECO:0000313" key="2">
    <source>
        <dbReference type="EMBL" id="AOO91859.1"/>
    </source>
</evidence>
<accession>A0A1B8R978</accession>
<dbReference type="InterPro" id="IPR013216">
    <property type="entry name" value="Methyltransf_11"/>
</dbReference>
<dbReference type="EMBL" id="KX489495">
    <property type="protein sequence ID" value="AOO91859.1"/>
    <property type="molecule type" value="Genomic_DNA"/>
</dbReference>
<proteinExistence type="predicted"/>
<dbReference type="Pfam" id="PF08241">
    <property type="entry name" value="Methyltransf_11"/>
    <property type="match status" value="1"/>
</dbReference>
<dbReference type="GO" id="GO:0008757">
    <property type="term" value="F:S-adenosylmethionine-dependent methyltransferase activity"/>
    <property type="evidence" value="ECO:0007669"/>
    <property type="project" value="InterPro"/>
</dbReference>
<dbReference type="SUPFAM" id="SSF53335">
    <property type="entry name" value="S-adenosyl-L-methionine-dependent methyltransferases"/>
    <property type="match status" value="1"/>
</dbReference>
<evidence type="ECO:0000259" key="1">
    <source>
        <dbReference type="Pfam" id="PF08241"/>
    </source>
</evidence>
<dbReference type="InterPro" id="IPR029063">
    <property type="entry name" value="SAM-dependent_MTases_sf"/>
</dbReference>
<organism evidence="2">
    <name type="scientific">Rhizobium leguminosarum bv. trifolii</name>
    <dbReference type="NCBI Taxonomy" id="386"/>
    <lineage>
        <taxon>Bacteria</taxon>
        <taxon>Pseudomonadati</taxon>
        <taxon>Pseudomonadota</taxon>
        <taxon>Alphaproteobacteria</taxon>
        <taxon>Hyphomicrobiales</taxon>
        <taxon>Rhizobiaceae</taxon>
        <taxon>Rhizobium/Agrobacterium group</taxon>
        <taxon>Rhizobium</taxon>
    </lineage>
</organism>
<dbReference type="Gene3D" id="3.40.50.150">
    <property type="entry name" value="Vaccinia Virus protein VP39"/>
    <property type="match status" value="1"/>
</dbReference>
<protein>
    <recommendedName>
        <fullName evidence="1">Methyltransferase type 11 domain-containing protein</fullName>
    </recommendedName>
</protein>
<dbReference type="CDD" id="cd02440">
    <property type="entry name" value="AdoMet_MTases"/>
    <property type="match status" value="1"/>
</dbReference>
<reference evidence="2" key="2">
    <citation type="journal article" date="2016" name="Front. Microbiol.">
        <title>The Regulatory Protein RosR Affects Rhizobium leguminosarum bv. trifolii Protein Profiles, Cell Surface Properties, and Symbiosis with Clover.</title>
        <authorList>
            <person name="Rachwal K."/>
            <person name="Boguszewska A."/>
            <person name="Kopcinska J."/>
            <person name="Karas M."/>
            <person name="Tchorzewski M."/>
            <person name="Janczarek M."/>
        </authorList>
    </citation>
    <scope>NUCLEOTIDE SEQUENCE</scope>
    <source>
        <strain evidence="2">Rt24.2</strain>
    </source>
</reference>
<reference evidence="2" key="1">
    <citation type="journal article" date="2015" name="BMC Genomics">
        <title>Transcriptome profiling of a Rhizobium leguminosarum bv. trifolii rosR mutant reveals the role of the transcriptional regulator RosR in motility, synthesis of cell-surface components, and other cellular processes.</title>
        <authorList>
            <person name="Rachwal K."/>
            <person name="Matczynska E."/>
            <person name="Janczarek M."/>
        </authorList>
    </citation>
    <scope>NUCLEOTIDE SEQUENCE</scope>
    <source>
        <strain evidence="2">Rt24.2</strain>
    </source>
</reference>
<dbReference type="AlphaFoldDB" id="A0A1B8R978"/>
<feature type="domain" description="Methyltransferase type 11" evidence="1">
    <location>
        <begin position="32"/>
        <end position="114"/>
    </location>
</feature>
<name>A0A1B8R978_RHILT</name>
<sequence>MSPQVFAVFEDIVKKHLGDRKVAAVMEAGASAYTLLSMDAFDGARKIALNLGFEKTSPELEQCEMVLGNSNELEYSENTFDCILSSSSLEHDKYFWKSTGEFLRVLKPGGLAIIGVPIYMTLPDDSDNTTRTFARHGIRYNADFYRFSPQCLEEVFFENYSEVVEKVIVRTHPNPYAVYAGRK</sequence>